<evidence type="ECO:0000256" key="2">
    <source>
        <dbReference type="ARBA" id="ARBA00008685"/>
    </source>
</evidence>
<dbReference type="GO" id="GO:0045211">
    <property type="term" value="C:postsynaptic membrane"/>
    <property type="evidence" value="ECO:0007669"/>
    <property type="project" value="UniProtKB-SubCell"/>
</dbReference>
<evidence type="ECO:0000256" key="9">
    <source>
        <dbReference type="ARBA" id="ARBA00023136"/>
    </source>
</evidence>
<dbReference type="InterPro" id="IPR028082">
    <property type="entry name" value="Peripla_BP_I"/>
</dbReference>
<name>A0A8S1H8G8_9PELO</name>
<gene>
    <name evidence="23" type="ORF">CAUJ_LOCUS7496</name>
</gene>
<feature type="signal peptide" evidence="20">
    <location>
        <begin position="1"/>
        <end position="15"/>
    </location>
</feature>
<evidence type="ECO:0000256" key="12">
    <source>
        <dbReference type="ARBA" id="ARBA00023257"/>
    </source>
</evidence>
<evidence type="ECO:0000259" key="21">
    <source>
        <dbReference type="SMART" id="SM00079"/>
    </source>
</evidence>
<evidence type="ECO:0000259" key="22">
    <source>
        <dbReference type="SMART" id="SM00918"/>
    </source>
</evidence>
<evidence type="ECO:0000256" key="20">
    <source>
        <dbReference type="SAM" id="SignalP"/>
    </source>
</evidence>
<evidence type="ECO:0000256" key="4">
    <source>
        <dbReference type="ARBA" id="ARBA00022475"/>
    </source>
</evidence>
<evidence type="ECO:0000256" key="19">
    <source>
        <dbReference type="SAM" id="Phobius"/>
    </source>
</evidence>
<dbReference type="SUPFAM" id="SSF53822">
    <property type="entry name" value="Periplasmic binding protein-like I"/>
    <property type="match status" value="1"/>
</dbReference>
<feature type="binding site" evidence="16">
    <location>
        <position position="574"/>
    </location>
    <ligand>
        <name>L-glutamate</name>
        <dbReference type="ChEBI" id="CHEBI:29985"/>
    </ligand>
</feature>
<dbReference type="GO" id="GO:0015276">
    <property type="term" value="F:ligand-gated monoatomic ion channel activity"/>
    <property type="evidence" value="ECO:0007669"/>
    <property type="project" value="InterPro"/>
</dbReference>
<dbReference type="InterPro" id="IPR001320">
    <property type="entry name" value="Iontro_rcpt_C"/>
</dbReference>
<dbReference type="OrthoDB" id="5984008at2759"/>
<comment type="similarity">
    <text evidence="2">Belongs to the glutamate-gated ion channel (TC 1.A.10.1) family.</text>
</comment>
<dbReference type="InterPro" id="IPR019594">
    <property type="entry name" value="Glu/Gly-bd"/>
</dbReference>
<dbReference type="SUPFAM" id="SSF53850">
    <property type="entry name" value="Periplasmic binding protein-like II"/>
    <property type="match status" value="1"/>
</dbReference>
<keyword evidence="14" id="KW-0407">Ion channel</keyword>
<keyword evidence="9 19" id="KW-0472">Membrane</keyword>
<evidence type="ECO:0000256" key="13">
    <source>
        <dbReference type="ARBA" id="ARBA00023286"/>
    </source>
</evidence>
<feature type="transmembrane region" description="Helical" evidence="19">
    <location>
        <begin position="611"/>
        <end position="632"/>
    </location>
</feature>
<keyword evidence="13" id="KW-1071">Ligand-gated ion channel</keyword>
<dbReference type="SMART" id="SM00918">
    <property type="entry name" value="Lig_chan-Glu_bd"/>
    <property type="match status" value="1"/>
</dbReference>
<evidence type="ECO:0000256" key="3">
    <source>
        <dbReference type="ARBA" id="ARBA00022448"/>
    </source>
</evidence>
<reference evidence="23" key="1">
    <citation type="submission" date="2020-10" db="EMBL/GenBank/DDBJ databases">
        <authorList>
            <person name="Kikuchi T."/>
        </authorList>
    </citation>
    <scope>NUCLEOTIDE SEQUENCE</scope>
    <source>
        <strain evidence="23">NKZ352</strain>
    </source>
</reference>
<feature type="binding site" evidence="16">
    <location>
        <position position="743"/>
    </location>
    <ligand>
        <name>L-glutamate</name>
        <dbReference type="ChEBI" id="CHEBI:29985"/>
    </ligand>
</feature>
<dbReference type="Gene3D" id="1.10.287.70">
    <property type="match status" value="1"/>
</dbReference>
<dbReference type="Gene3D" id="3.40.190.10">
    <property type="entry name" value="Periplasmic binding protein-like II"/>
    <property type="match status" value="3"/>
</dbReference>
<evidence type="ECO:0000256" key="8">
    <source>
        <dbReference type="ARBA" id="ARBA00023065"/>
    </source>
</evidence>
<dbReference type="GO" id="GO:0038023">
    <property type="term" value="F:signaling receptor activity"/>
    <property type="evidence" value="ECO:0007669"/>
    <property type="project" value="InterPro"/>
</dbReference>
<keyword evidence="6 19" id="KW-1133">Transmembrane helix</keyword>
<dbReference type="InterPro" id="IPR001828">
    <property type="entry name" value="ANF_lig-bd_rcpt"/>
</dbReference>
<dbReference type="FunFam" id="1.10.287.70:FF:000199">
    <property type="entry name" value="Glutamate receptor ionotropic, NMDA 2B"/>
    <property type="match status" value="1"/>
</dbReference>
<feature type="site" description="Interaction with the cone snail toxin Con-ikot-ikot" evidence="17">
    <location>
        <position position="748"/>
    </location>
</feature>
<keyword evidence="3" id="KW-0813">Transport</keyword>
<feature type="site" description="Crucial to convey clamshell closure to channel opening" evidence="17">
    <location>
        <position position="715"/>
    </location>
</feature>
<dbReference type="SMART" id="SM00079">
    <property type="entry name" value="PBPe"/>
    <property type="match status" value="1"/>
</dbReference>
<feature type="transmembrane region" description="Helical" evidence="19">
    <location>
        <begin position="684"/>
        <end position="707"/>
    </location>
</feature>
<evidence type="ECO:0000256" key="6">
    <source>
        <dbReference type="ARBA" id="ARBA00022989"/>
    </source>
</evidence>
<dbReference type="Pfam" id="PF00060">
    <property type="entry name" value="Lig_chan"/>
    <property type="match status" value="1"/>
</dbReference>
<proteinExistence type="inferred from homology"/>
<evidence type="ECO:0000256" key="17">
    <source>
        <dbReference type="PIRSR" id="PIRSR601508-2"/>
    </source>
</evidence>
<keyword evidence="20" id="KW-0732">Signal</keyword>
<keyword evidence="18" id="KW-1015">Disulfide bond</keyword>
<evidence type="ECO:0000256" key="11">
    <source>
        <dbReference type="ARBA" id="ARBA00023180"/>
    </source>
</evidence>
<comment type="subcellular location">
    <subcellularLocation>
        <location evidence="1">Cell membrane</location>
        <topology evidence="1">Multi-pass membrane protein</topology>
    </subcellularLocation>
    <subcellularLocation>
        <location evidence="15">Postsynaptic cell membrane</location>
    </subcellularLocation>
</comment>
<evidence type="ECO:0000313" key="23">
    <source>
        <dbReference type="EMBL" id="CAD6191577.1"/>
    </source>
</evidence>
<dbReference type="PRINTS" id="PR00177">
    <property type="entry name" value="NMDARECEPTOR"/>
</dbReference>
<sequence>MLLVLIALLTVPCLQIELGQSPRKSLIPTERPVREDVNIAVVYQHYAGRSKSYDKAFKEVIRKINDATAVSSLRRLAQRYTFSAVDCILPTGAFFVREVLDCLCNNITTNNVALIIFVTASETYDQTTAAEQYFLTAASYTGIPIIAWNADNAGFTFEKDLSPYRIIQMAPPIEHQIRAMIALLQRYNWPKFGVVTSRMAGSEEFVQAVKDQLEGVANKSAKYEMIYHCRIDTKNETEIDNKLAELKKNQAKIILLYANAAQAITIFANAEKHELLGENYLWIGSQSVKGTQNIVKGAAQPGMLCVNFHTVSNAMFAPRDDILPLIIQLAPKLFGAALLQLRANESFPLRSTAACKSDDGPPIWDNGAVLYEHMKTAFVKGNPFHVDDGHDSFFYTFDKNGRLKNSVLQISNLRTNSKGEKHWEKVGIFTNNELKMADVQWPGERANPPQGTADKFHVKVVTLHEPPFITVSDVDPDTQTCPGNQGSICDWGDEEYEPEPGIKKNRTLWKCCSGYCVDLLNKLAGDIGFTYTLYKVRDEKWGLKTENGWNGLIADLTNNKADMCVTSLKLNSERARDIDFSLPFLDTGISIIVKIRSGVLSPTAFLEPFEYSTWVVILFVCIHVAAISIFVFEWVSPYSFNMQKYPPPDHKFSLFRSYWLVWATLFSASVTTDVPKSTVSRLMALVWAAFGLTFLAVYTANLAAFMITRVQFYDLSGIHDPMLTYPQDQKPPFRFGTVDGGNTHETMKRNWQNMHEYVKKNKFFRMNISAGVDAVKNEELDAFIYDAVVLDYWAGKDANCALMTVGKWASMTGYGIGFPKNSPYTSVVNQYMLQYQQKGDLERLQNFWLTGACSPDSHSQTHSAPLGIENFLSAFVLLAGGSVRFSHGTLFKLGVTFLKMLIV</sequence>
<dbReference type="Pfam" id="PF10613">
    <property type="entry name" value="Lig_chan-Glu_bd"/>
    <property type="match status" value="1"/>
</dbReference>
<feature type="disulfide bond" evidence="18">
    <location>
        <begin position="104"/>
        <end position="355"/>
    </location>
</feature>
<feature type="domain" description="Ionotropic glutamate receptor C-terminal" evidence="21">
    <location>
        <begin position="500"/>
        <end position="851"/>
    </location>
</feature>
<keyword evidence="7" id="KW-0770">Synapse</keyword>
<protein>
    <submittedName>
        <fullName evidence="23">Uncharacterized protein</fullName>
    </submittedName>
</protein>
<keyword evidence="10" id="KW-0675">Receptor</keyword>
<keyword evidence="11" id="KW-0325">Glycoprotein</keyword>
<dbReference type="Pfam" id="PF01094">
    <property type="entry name" value="ANF_receptor"/>
    <property type="match status" value="1"/>
</dbReference>
<organism evidence="23 24">
    <name type="scientific">Caenorhabditis auriculariae</name>
    <dbReference type="NCBI Taxonomy" id="2777116"/>
    <lineage>
        <taxon>Eukaryota</taxon>
        <taxon>Metazoa</taxon>
        <taxon>Ecdysozoa</taxon>
        <taxon>Nematoda</taxon>
        <taxon>Chromadorea</taxon>
        <taxon>Rhabditida</taxon>
        <taxon>Rhabditina</taxon>
        <taxon>Rhabditomorpha</taxon>
        <taxon>Rhabditoidea</taxon>
        <taxon>Rhabditidae</taxon>
        <taxon>Peloderinae</taxon>
        <taxon>Caenorhabditis</taxon>
    </lineage>
</organism>
<keyword evidence="4" id="KW-1003">Cell membrane</keyword>
<comment type="caution">
    <text evidence="23">The sequence shown here is derived from an EMBL/GenBank/DDBJ whole genome shotgun (WGS) entry which is preliminary data.</text>
</comment>
<dbReference type="FunFam" id="3.40.190.10:FF:000170">
    <property type="entry name" value="Glutamate receptor ionotropic, NMDA 2D"/>
    <property type="match status" value="1"/>
</dbReference>
<feature type="disulfide bond" evidence="18">
    <location>
        <begin position="800"/>
        <end position="853"/>
    </location>
</feature>
<dbReference type="SUPFAM" id="SSF81324">
    <property type="entry name" value="Voltage-gated potassium channels"/>
    <property type="match status" value="1"/>
</dbReference>
<evidence type="ECO:0000256" key="14">
    <source>
        <dbReference type="ARBA" id="ARBA00023303"/>
    </source>
</evidence>
<keyword evidence="12" id="KW-0628">Postsynaptic cell membrane</keyword>
<evidence type="ECO:0000256" key="5">
    <source>
        <dbReference type="ARBA" id="ARBA00022692"/>
    </source>
</evidence>
<dbReference type="InterPro" id="IPR001508">
    <property type="entry name" value="Iono_Glu_rcpt_met"/>
</dbReference>
<dbReference type="FunFam" id="3.40.190.10:FF:000155">
    <property type="entry name" value="Glutamate receptor ionotropic, NMDA 2B"/>
    <property type="match status" value="1"/>
</dbReference>
<dbReference type="Proteomes" id="UP000835052">
    <property type="component" value="Unassembled WGS sequence"/>
</dbReference>
<evidence type="ECO:0000256" key="15">
    <source>
        <dbReference type="ARBA" id="ARBA00034100"/>
    </source>
</evidence>
<dbReference type="EMBL" id="CAJGYM010000022">
    <property type="protein sequence ID" value="CAD6191577.1"/>
    <property type="molecule type" value="Genomic_DNA"/>
</dbReference>
<evidence type="ECO:0000256" key="16">
    <source>
        <dbReference type="PIRSR" id="PIRSR601508-1"/>
    </source>
</evidence>
<dbReference type="AlphaFoldDB" id="A0A8S1H8G8"/>
<dbReference type="PANTHER" id="PTHR18966">
    <property type="entry name" value="IONOTROPIC GLUTAMATE RECEPTOR"/>
    <property type="match status" value="1"/>
</dbReference>
<keyword evidence="24" id="KW-1185">Reference proteome</keyword>
<evidence type="ECO:0000256" key="18">
    <source>
        <dbReference type="PIRSR" id="PIRSR601508-3"/>
    </source>
</evidence>
<evidence type="ECO:0000256" key="7">
    <source>
        <dbReference type="ARBA" id="ARBA00023018"/>
    </source>
</evidence>
<evidence type="ECO:0000256" key="10">
    <source>
        <dbReference type="ARBA" id="ARBA00023170"/>
    </source>
</evidence>
<evidence type="ECO:0000313" key="24">
    <source>
        <dbReference type="Proteomes" id="UP000835052"/>
    </source>
</evidence>
<evidence type="ECO:0000256" key="1">
    <source>
        <dbReference type="ARBA" id="ARBA00004651"/>
    </source>
</evidence>
<dbReference type="Gene3D" id="3.40.50.2300">
    <property type="match status" value="2"/>
</dbReference>
<feature type="binding site" evidence="16">
    <location>
        <position position="786"/>
    </location>
    <ligand>
        <name>L-glutamate</name>
        <dbReference type="ChEBI" id="CHEBI:29985"/>
    </ligand>
</feature>
<keyword evidence="8" id="KW-0406">Ion transport</keyword>
<dbReference type="InterPro" id="IPR015683">
    <property type="entry name" value="Ionotropic_Glu_rcpt"/>
</dbReference>
<feature type="domain" description="Ionotropic glutamate receptor L-glutamate and glycine-binding" evidence="22">
    <location>
        <begin position="500"/>
        <end position="558"/>
    </location>
</feature>
<feature type="chain" id="PRO_5035753368" evidence="20">
    <location>
        <begin position="16"/>
        <end position="903"/>
    </location>
</feature>
<keyword evidence="5 19" id="KW-0812">Transmembrane</keyword>
<accession>A0A8S1H8G8</accession>